<evidence type="ECO:0000256" key="2">
    <source>
        <dbReference type="ARBA" id="ARBA00022837"/>
    </source>
</evidence>
<evidence type="ECO:0000256" key="1">
    <source>
        <dbReference type="ARBA" id="ARBA00022737"/>
    </source>
</evidence>
<gene>
    <name evidence="4" type="ORF">HPB48_007690</name>
</gene>
<dbReference type="PANTHER" id="PTHR23050">
    <property type="entry name" value="CALCIUM BINDING PROTEIN"/>
    <property type="match status" value="1"/>
</dbReference>
<dbReference type="OrthoDB" id="26525at2759"/>
<dbReference type="InterPro" id="IPR011992">
    <property type="entry name" value="EF-hand-dom_pair"/>
</dbReference>
<dbReference type="GO" id="GO:0005509">
    <property type="term" value="F:calcium ion binding"/>
    <property type="evidence" value="ECO:0007669"/>
    <property type="project" value="InterPro"/>
</dbReference>
<dbReference type="FunFam" id="1.10.238.10:FF:000003">
    <property type="entry name" value="Calmodulin A"/>
    <property type="match status" value="1"/>
</dbReference>
<feature type="domain" description="EF-hand" evidence="3">
    <location>
        <begin position="48"/>
        <end position="83"/>
    </location>
</feature>
<dbReference type="Gene3D" id="1.10.238.10">
    <property type="entry name" value="EF-hand"/>
    <property type="match status" value="1"/>
</dbReference>
<dbReference type="VEuPathDB" id="VectorBase:HLOH_065206"/>
<dbReference type="AlphaFoldDB" id="A0A9J6G3Q8"/>
<keyword evidence="2" id="KW-0106">Calcium</keyword>
<feature type="domain" description="EF-hand" evidence="3">
    <location>
        <begin position="84"/>
        <end position="116"/>
    </location>
</feature>
<proteinExistence type="predicted"/>
<dbReference type="CDD" id="cd00051">
    <property type="entry name" value="EFh"/>
    <property type="match status" value="1"/>
</dbReference>
<dbReference type="PROSITE" id="PS50222">
    <property type="entry name" value="EF_HAND_2"/>
    <property type="match status" value="2"/>
</dbReference>
<dbReference type="PROSITE" id="PS00018">
    <property type="entry name" value="EF_HAND_1"/>
    <property type="match status" value="2"/>
</dbReference>
<keyword evidence="1" id="KW-0677">Repeat</keyword>
<name>A0A9J6G3Q8_HAELO</name>
<dbReference type="InterPro" id="IPR018247">
    <property type="entry name" value="EF_Hand_1_Ca_BS"/>
</dbReference>
<comment type="caution">
    <text evidence="4">The sequence shown here is derived from an EMBL/GenBank/DDBJ whole genome shotgun (WGS) entry which is preliminary data.</text>
</comment>
<dbReference type="SMART" id="SM00054">
    <property type="entry name" value="EFh"/>
    <property type="match status" value="2"/>
</dbReference>
<reference evidence="4 5" key="1">
    <citation type="journal article" date="2020" name="Cell">
        <title>Large-Scale Comparative Analyses of Tick Genomes Elucidate Their Genetic Diversity and Vector Capacities.</title>
        <authorList>
            <consortium name="Tick Genome and Microbiome Consortium (TIGMIC)"/>
            <person name="Jia N."/>
            <person name="Wang J."/>
            <person name="Shi W."/>
            <person name="Du L."/>
            <person name="Sun Y."/>
            <person name="Zhan W."/>
            <person name="Jiang J.F."/>
            <person name="Wang Q."/>
            <person name="Zhang B."/>
            <person name="Ji P."/>
            <person name="Bell-Sakyi L."/>
            <person name="Cui X.M."/>
            <person name="Yuan T.T."/>
            <person name="Jiang B.G."/>
            <person name="Yang W.F."/>
            <person name="Lam T.T."/>
            <person name="Chang Q.C."/>
            <person name="Ding S.J."/>
            <person name="Wang X.J."/>
            <person name="Zhu J.G."/>
            <person name="Ruan X.D."/>
            <person name="Zhao L."/>
            <person name="Wei J.T."/>
            <person name="Ye R.Z."/>
            <person name="Que T.C."/>
            <person name="Du C.H."/>
            <person name="Zhou Y.H."/>
            <person name="Cheng J.X."/>
            <person name="Dai P.F."/>
            <person name="Guo W.B."/>
            <person name="Han X.H."/>
            <person name="Huang E.J."/>
            <person name="Li L.F."/>
            <person name="Wei W."/>
            <person name="Gao Y.C."/>
            <person name="Liu J.Z."/>
            <person name="Shao H.Z."/>
            <person name="Wang X."/>
            <person name="Wang C.C."/>
            <person name="Yang T.C."/>
            <person name="Huo Q.B."/>
            <person name="Li W."/>
            <person name="Chen H.Y."/>
            <person name="Chen S.E."/>
            <person name="Zhou L.G."/>
            <person name="Ni X.B."/>
            <person name="Tian J.H."/>
            <person name="Sheng Y."/>
            <person name="Liu T."/>
            <person name="Pan Y.S."/>
            <person name="Xia L.Y."/>
            <person name="Li J."/>
            <person name="Zhao F."/>
            <person name="Cao W.C."/>
        </authorList>
    </citation>
    <scope>NUCLEOTIDE SEQUENCE [LARGE SCALE GENOMIC DNA]</scope>
    <source>
        <strain evidence="4">HaeL-2018</strain>
    </source>
</reference>
<evidence type="ECO:0000313" key="4">
    <source>
        <dbReference type="EMBL" id="KAH9369723.1"/>
    </source>
</evidence>
<dbReference type="InterPro" id="IPR050145">
    <property type="entry name" value="Centrin_CML-like"/>
</dbReference>
<dbReference type="SUPFAM" id="SSF47473">
    <property type="entry name" value="EF-hand"/>
    <property type="match status" value="1"/>
</dbReference>
<keyword evidence="5" id="KW-1185">Reference proteome</keyword>
<evidence type="ECO:0000313" key="5">
    <source>
        <dbReference type="Proteomes" id="UP000821853"/>
    </source>
</evidence>
<evidence type="ECO:0000259" key="3">
    <source>
        <dbReference type="PROSITE" id="PS50222"/>
    </source>
</evidence>
<dbReference type="Proteomes" id="UP000821853">
    <property type="component" value="Chromosome 3"/>
</dbReference>
<organism evidence="4 5">
    <name type="scientific">Haemaphysalis longicornis</name>
    <name type="common">Bush tick</name>
    <dbReference type="NCBI Taxonomy" id="44386"/>
    <lineage>
        <taxon>Eukaryota</taxon>
        <taxon>Metazoa</taxon>
        <taxon>Ecdysozoa</taxon>
        <taxon>Arthropoda</taxon>
        <taxon>Chelicerata</taxon>
        <taxon>Arachnida</taxon>
        <taxon>Acari</taxon>
        <taxon>Parasitiformes</taxon>
        <taxon>Ixodida</taxon>
        <taxon>Ixodoidea</taxon>
        <taxon>Ixodidae</taxon>
        <taxon>Haemaphysalinae</taxon>
        <taxon>Haemaphysalis</taxon>
    </lineage>
</organism>
<dbReference type="OMA" id="ERHINYE"/>
<dbReference type="Pfam" id="PF13499">
    <property type="entry name" value="EF-hand_7"/>
    <property type="match status" value="1"/>
</dbReference>
<sequence>MSLLECRKMDELANGPQQPHEILGPIDKPRISFGEFLTLMTKDVQAISAEEEIRQAFEVFDRNGDGLVSCTELRQAMTTLGHKLSLDLVEEMIREADKDGDGKINFEEFVTMLTLK</sequence>
<dbReference type="EMBL" id="JABSTR010000005">
    <property type="protein sequence ID" value="KAH9369723.1"/>
    <property type="molecule type" value="Genomic_DNA"/>
</dbReference>
<protein>
    <recommendedName>
        <fullName evidence="3">EF-hand domain-containing protein</fullName>
    </recommendedName>
</protein>
<accession>A0A9J6G3Q8</accession>
<dbReference type="InterPro" id="IPR002048">
    <property type="entry name" value="EF_hand_dom"/>
</dbReference>